<sequence length="248" mass="27133">MLTLAGPIPPPPRPSHLRPFDHGTARQKRSRIIWSYTKCRRRKQQVRVPHSPLSLVSCDTESPCRTCRIRGRTETCIYEQSSSPAVEAHRYLSVFRVESMAMPAKGTTCPRTPGSAGYKPNPDTKKEISEHGTEQSSCTRGGRASATTMTTCADRIGTHGASQGFQQSQVVCKTAPVQRTTPQPSSYAVSHQSPMAWANTLAMVSERIQQSSSSREQPEGMGFGTGSNVFSKTEATLDLVAAEFLRGF</sequence>
<dbReference type="Proteomes" id="UP000288859">
    <property type="component" value="Unassembled WGS sequence"/>
</dbReference>
<gene>
    <name evidence="4" type="ORF">B0A52_09351</name>
</gene>
<reference evidence="4 5" key="1">
    <citation type="submission" date="2017-03" db="EMBL/GenBank/DDBJ databases">
        <title>Genomes of endolithic fungi from Antarctica.</title>
        <authorList>
            <person name="Coleine C."/>
            <person name="Masonjones S."/>
            <person name="Stajich J.E."/>
        </authorList>
    </citation>
    <scope>NUCLEOTIDE SEQUENCE [LARGE SCALE GENOMIC DNA]</scope>
    <source>
        <strain evidence="4 5">CCFEE 6314</strain>
    </source>
</reference>
<dbReference type="Gene3D" id="4.10.240.10">
    <property type="entry name" value="Zn(2)-C6 fungal-type DNA-binding domain"/>
    <property type="match status" value="1"/>
</dbReference>
<dbReference type="EMBL" id="NAJM01000058">
    <property type="protein sequence ID" value="RVX66600.1"/>
    <property type="molecule type" value="Genomic_DNA"/>
</dbReference>
<organism evidence="4 5">
    <name type="scientific">Exophiala mesophila</name>
    <name type="common">Black yeast-like fungus</name>
    <dbReference type="NCBI Taxonomy" id="212818"/>
    <lineage>
        <taxon>Eukaryota</taxon>
        <taxon>Fungi</taxon>
        <taxon>Dikarya</taxon>
        <taxon>Ascomycota</taxon>
        <taxon>Pezizomycotina</taxon>
        <taxon>Eurotiomycetes</taxon>
        <taxon>Chaetothyriomycetidae</taxon>
        <taxon>Chaetothyriales</taxon>
        <taxon>Herpotrichiellaceae</taxon>
        <taxon>Exophiala</taxon>
    </lineage>
</organism>
<accession>A0A438MUU0</accession>
<evidence type="ECO:0000313" key="4">
    <source>
        <dbReference type="EMBL" id="RVX66600.1"/>
    </source>
</evidence>
<evidence type="ECO:0000256" key="2">
    <source>
        <dbReference type="ARBA" id="ARBA00023242"/>
    </source>
</evidence>
<evidence type="ECO:0000256" key="3">
    <source>
        <dbReference type="SAM" id="MobiDB-lite"/>
    </source>
</evidence>
<dbReference type="InterPro" id="IPR036864">
    <property type="entry name" value="Zn2-C6_fun-type_DNA-bd_sf"/>
</dbReference>
<evidence type="ECO:0000313" key="5">
    <source>
        <dbReference type="Proteomes" id="UP000288859"/>
    </source>
</evidence>
<keyword evidence="2" id="KW-0539">Nucleus</keyword>
<dbReference type="AlphaFoldDB" id="A0A438MUU0"/>
<evidence type="ECO:0000256" key="1">
    <source>
        <dbReference type="ARBA" id="ARBA00023125"/>
    </source>
</evidence>
<evidence type="ECO:0008006" key="6">
    <source>
        <dbReference type="Google" id="ProtNLM"/>
    </source>
</evidence>
<feature type="region of interest" description="Disordered" evidence="3">
    <location>
        <begin position="105"/>
        <end position="144"/>
    </location>
</feature>
<name>A0A438MUU0_EXOME</name>
<dbReference type="GO" id="GO:0000981">
    <property type="term" value="F:DNA-binding transcription factor activity, RNA polymerase II-specific"/>
    <property type="evidence" value="ECO:0007669"/>
    <property type="project" value="InterPro"/>
</dbReference>
<keyword evidence="1" id="KW-0238">DNA-binding</keyword>
<protein>
    <recommendedName>
        <fullName evidence="6">Zn(2)-C6 fungal-type domain-containing protein</fullName>
    </recommendedName>
</protein>
<dbReference type="GO" id="GO:0008270">
    <property type="term" value="F:zinc ion binding"/>
    <property type="evidence" value="ECO:0007669"/>
    <property type="project" value="InterPro"/>
</dbReference>
<feature type="region of interest" description="Disordered" evidence="3">
    <location>
        <begin position="1"/>
        <end position="24"/>
    </location>
</feature>
<feature type="compositionally biased region" description="Polar residues" evidence="3">
    <location>
        <begin position="134"/>
        <end position="144"/>
    </location>
</feature>
<comment type="caution">
    <text evidence="4">The sequence shown here is derived from an EMBL/GenBank/DDBJ whole genome shotgun (WGS) entry which is preliminary data.</text>
</comment>
<feature type="compositionally biased region" description="Basic and acidic residues" evidence="3">
    <location>
        <begin position="122"/>
        <end position="133"/>
    </location>
</feature>
<proteinExistence type="predicted"/>
<dbReference type="GO" id="GO:0003677">
    <property type="term" value="F:DNA binding"/>
    <property type="evidence" value="ECO:0007669"/>
    <property type="project" value="UniProtKB-KW"/>
</dbReference>